<dbReference type="Proteomes" id="UP000298355">
    <property type="component" value="Unassembled WGS sequence"/>
</dbReference>
<name>A0ABY2J032_9MICO</name>
<reference evidence="2 3" key="1">
    <citation type="submission" date="2019-03" db="EMBL/GenBank/DDBJ databases">
        <title>Genomics of glacier-inhabiting Cryobacterium strains.</title>
        <authorList>
            <person name="Liu Q."/>
            <person name="Xin Y.-H."/>
        </authorList>
    </citation>
    <scope>NUCLEOTIDE SEQUENCE [LARGE SCALE GENOMIC DNA]</scope>
    <source>
        <strain evidence="2 3">TMT4-23</strain>
    </source>
</reference>
<dbReference type="RefSeq" id="WP_134363254.1">
    <property type="nucleotide sequence ID" value="NZ_SOGJ01000021.1"/>
</dbReference>
<dbReference type="EMBL" id="SOGJ01000021">
    <property type="protein sequence ID" value="TFC98316.1"/>
    <property type="molecule type" value="Genomic_DNA"/>
</dbReference>
<sequence length="63" mass="6727">MLHSPAADDTGSTTAALPTFDALLAGPDDQVGDAGDETPAAPYVWRTRAWLPPTQHQRLIQTL</sequence>
<organism evidence="2 3">
    <name type="scientific">Cryobacterium breve</name>
    <dbReference type="NCBI Taxonomy" id="1259258"/>
    <lineage>
        <taxon>Bacteria</taxon>
        <taxon>Bacillati</taxon>
        <taxon>Actinomycetota</taxon>
        <taxon>Actinomycetes</taxon>
        <taxon>Micrococcales</taxon>
        <taxon>Microbacteriaceae</taxon>
        <taxon>Cryobacterium</taxon>
    </lineage>
</organism>
<gene>
    <name evidence="2" type="ORF">E3O65_08185</name>
</gene>
<accession>A0ABY2J032</accession>
<evidence type="ECO:0000256" key="1">
    <source>
        <dbReference type="SAM" id="MobiDB-lite"/>
    </source>
</evidence>
<evidence type="ECO:0000313" key="3">
    <source>
        <dbReference type="Proteomes" id="UP000298355"/>
    </source>
</evidence>
<keyword evidence="3" id="KW-1185">Reference proteome</keyword>
<proteinExistence type="predicted"/>
<protein>
    <submittedName>
        <fullName evidence="2">Uncharacterized protein</fullName>
    </submittedName>
</protein>
<feature type="region of interest" description="Disordered" evidence="1">
    <location>
        <begin position="1"/>
        <end position="38"/>
    </location>
</feature>
<comment type="caution">
    <text evidence="2">The sequence shown here is derived from an EMBL/GenBank/DDBJ whole genome shotgun (WGS) entry which is preliminary data.</text>
</comment>
<evidence type="ECO:0000313" key="2">
    <source>
        <dbReference type="EMBL" id="TFC98316.1"/>
    </source>
</evidence>